<dbReference type="Proteomes" id="UP000823635">
    <property type="component" value="Unassembled WGS sequence"/>
</dbReference>
<proteinExistence type="predicted"/>
<organism evidence="1 2">
    <name type="scientific">Candidatus Egerieousia excrementavium</name>
    <dbReference type="NCBI Taxonomy" id="2840778"/>
    <lineage>
        <taxon>Bacteria</taxon>
        <taxon>Pseudomonadati</taxon>
        <taxon>Bacteroidota</taxon>
        <taxon>Bacteroidia</taxon>
        <taxon>Bacteroidales</taxon>
        <taxon>Candidatus Egerieousia</taxon>
    </lineage>
</organism>
<reference evidence="1" key="1">
    <citation type="submission" date="2020-10" db="EMBL/GenBank/DDBJ databases">
        <authorList>
            <person name="Gilroy R."/>
        </authorList>
    </citation>
    <scope>NUCLEOTIDE SEQUENCE</scope>
    <source>
        <strain evidence="1">15467</strain>
    </source>
</reference>
<gene>
    <name evidence="1" type="ORF">IAC68_02435</name>
</gene>
<dbReference type="SUPFAM" id="SSF52141">
    <property type="entry name" value="Uracil-DNA glycosylase-like"/>
    <property type="match status" value="1"/>
</dbReference>
<feature type="non-terminal residue" evidence="1">
    <location>
        <position position="1"/>
    </location>
</feature>
<protein>
    <submittedName>
        <fullName evidence="1">Uracil-DNA glycosylase family protein</fullName>
    </submittedName>
</protein>
<dbReference type="AlphaFoldDB" id="A0A9D9DLF7"/>
<dbReference type="InterPro" id="IPR036895">
    <property type="entry name" value="Uracil-DNA_glycosylase-like_sf"/>
</dbReference>
<evidence type="ECO:0000313" key="1">
    <source>
        <dbReference type="EMBL" id="MBO8428775.1"/>
    </source>
</evidence>
<comment type="caution">
    <text evidence="1">The sequence shown here is derived from an EMBL/GenBank/DDBJ whole genome shotgun (WGS) entry which is preliminary data.</text>
</comment>
<dbReference type="Gene3D" id="3.40.470.10">
    <property type="entry name" value="Uracil-DNA glycosylase-like domain"/>
    <property type="match status" value="1"/>
</dbReference>
<reference evidence="1" key="2">
    <citation type="journal article" date="2021" name="PeerJ">
        <title>Extensive microbial diversity within the chicken gut microbiome revealed by metagenomics and culture.</title>
        <authorList>
            <person name="Gilroy R."/>
            <person name="Ravi A."/>
            <person name="Getino M."/>
            <person name="Pursley I."/>
            <person name="Horton D.L."/>
            <person name="Alikhan N.F."/>
            <person name="Baker D."/>
            <person name="Gharbi K."/>
            <person name="Hall N."/>
            <person name="Watson M."/>
            <person name="Adriaenssens E.M."/>
            <person name="Foster-Nyarko E."/>
            <person name="Jarju S."/>
            <person name="Secka A."/>
            <person name="Antonio M."/>
            <person name="Oren A."/>
            <person name="Chaudhuri R.R."/>
            <person name="La Ragione R."/>
            <person name="Hildebrand F."/>
            <person name="Pallen M.J."/>
        </authorList>
    </citation>
    <scope>NUCLEOTIDE SEQUENCE</scope>
    <source>
        <strain evidence="1">15467</strain>
    </source>
</reference>
<name>A0A9D9DLF7_9BACT</name>
<dbReference type="EMBL" id="JADINB010000057">
    <property type="protein sequence ID" value="MBO8428775.1"/>
    <property type="molecule type" value="Genomic_DNA"/>
</dbReference>
<evidence type="ECO:0000313" key="2">
    <source>
        <dbReference type="Proteomes" id="UP000823635"/>
    </source>
</evidence>
<sequence length="139" mass="15763">IMGHVAKADKNYFIAGKEKRFDKEKIEKFCNENGIALYDTAEKVIRLKNNASDNFLQIVSYTNIAALLEQIPLCCTIVATGEKAAEAIQKATGCKKLSTGESTETEYCKRKVKIWRMPSTSRAYPLPFLQKAEYYRKIV</sequence>
<accession>A0A9D9DLF7</accession>